<dbReference type="GeneID" id="5005280"/>
<dbReference type="OMA" id="ASFIVDC"/>
<dbReference type="OrthoDB" id="419598at2759"/>
<dbReference type="GO" id="GO:0009507">
    <property type="term" value="C:chloroplast"/>
    <property type="evidence" value="ECO:0007669"/>
    <property type="project" value="UniProtKB-SubCell"/>
</dbReference>
<keyword evidence="3" id="KW-0150">Chloroplast</keyword>
<comment type="subcellular location">
    <subcellularLocation>
        <location evidence="1">Plastid</location>
        <location evidence="1">Chloroplast</location>
    </subcellularLocation>
</comment>
<evidence type="ECO:0000256" key="9">
    <source>
        <dbReference type="ARBA" id="ARBA00024059"/>
    </source>
</evidence>
<evidence type="ECO:0000313" key="14">
    <source>
        <dbReference type="Proteomes" id="UP000001568"/>
    </source>
</evidence>
<organism evidence="13 14">
    <name type="scientific">Ostreococcus lucimarinus (strain CCE9901)</name>
    <dbReference type="NCBI Taxonomy" id="436017"/>
    <lineage>
        <taxon>Eukaryota</taxon>
        <taxon>Viridiplantae</taxon>
        <taxon>Chlorophyta</taxon>
        <taxon>Mamiellophyceae</taxon>
        <taxon>Mamiellales</taxon>
        <taxon>Bathycoccaceae</taxon>
        <taxon>Ostreococcus</taxon>
    </lineage>
</organism>
<dbReference type="Gramene" id="ABO99599">
    <property type="protein sequence ID" value="ABO99599"/>
    <property type="gene ID" value="OSTLU_27566"/>
</dbReference>
<evidence type="ECO:0000256" key="1">
    <source>
        <dbReference type="ARBA" id="ARBA00004229"/>
    </source>
</evidence>
<dbReference type="InterPro" id="IPR044201">
    <property type="entry name" value="DVR-like"/>
</dbReference>
<comment type="catalytic activity">
    <reaction evidence="11">
        <text>protochlorophyllide a + NADP(+) = 3,8-divinyl protochlorophyllide a + NADPH + H(+)</text>
        <dbReference type="Rhea" id="RHEA:48884"/>
        <dbReference type="ChEBI" id="CHEBI:15378"/>
        <dbReference type="ChEBI" id="CHEBI:57783"/>
        <dbReference type="ChEBI" id="CHEBI:58349"/>
        <dbReference type="ChEBI" id="CHEBI:58632"/>
        <dbReference type="ChEBI" id="CHEBI:83350"/>
        <dbReference type="EC" id="1.3.1.75"/>
    </reaction>
</comment>
<sequence>MRATAGALGGARARCERAIGARSVTKTRSARRGGRATRAASAAELASEENKDVKVLVVGATGYIGKYVTRELCARGYDVTAFTREKSGIGGKTNATDAKALFPDAKVKFGDVGSKESIETKAFDEGAYDVVVSCLASRTGGVKDSWDIDYRATKNVLDVARERGSKHFVLLSAICVQKPTLTFQKAKLKFEAELQAAGDISYTIVRPTAFFKSLAGQVEVVQKGGPYVMFGDGQLASCKPISESDLAKFMADSIREPEMLNKVLPIGGPGEAMSALQQGTMLFELLEMEPKFIKVPIEVMDVAIKVLDVFAGFFSNMKDAAEFGKIGRYYAAESMLVMNDDGKYDAAATPSYGSDTLKEFFDKVSKEGLAGQELGDQAVFK</sequence>
<dbReference type="CDD" id="cd05243">
    <property type="entry name" value="SDR_a5"/>
    <property type="match status" value="1"/>
</dbReference>
<dbReference type="HOGENOM" id="CLU_043999_0_0_1"/>
<accession>A4S7P0</accession>
<dbReference type="EMBL" id="CP000594">
    <property type="protein sequence ID" value="ABO99599.1"/>
    <property type="molecule type" value="Genomic_DNA"/>
</dbReference>
<dbReference type="EC" id="1.3.1.75" evidence="9"/>
<evidence type="ECO:0000256" key="7">
    <source>
        <dbReference type="ARBA" id="ARBA00023002"/>
    </source>
</evidence>
<evidence type="ECO:0000256" key="10">
    <source>
        <dbReference type="ARBA" id="ARBA00024089"/>
    </source>
</evidence>
<dbReference type="AlphaFoldDB" id="A4S7P0"/>
<dbReference type="RefSeq" id="XP_001421306.1">
    <property type="nucleotide sequence ID" value="XM_001421269.1"/>
</dbReference>
<dbReference type="GO" id="GO:0015995">
    <property type="term" value="P:chlorophyll biosynthetic process"/>
    <property type="evidence" value="ECO:0007669"/>
    <property type="project" value="UniProtKB-UniPathway"/>
</dbReference>
<keyword evidence="4" id="KW-0934">Plastid</keyword>
<reference evidence="13 14" key="1">
    <citation type="journal article" date="2007" name="Proc. Natl. Acad. Sci. U.S.A.">
        <title>The tiny eukaryote Ostreococcus provides genomic insights into the paradox of plankton speciation.</title>
        <authorList>
            <person name="Palenik B."/>
            <person name="Grimwood J."/>
            <person name="Aerts A."/>
            <person name="Rouze P."/>
            <person name="Salamov A."/>
            <person name="Putnam N."/>
            <person name="Dupont C."/>
            <person name="Jorgensen R."/>
            <person name="Derelle E."/>
            <person name="Rombauts S."/>
            <person name="Zhou K."/>
            <person name="Otillar R."/>
            <person name="Merchant S.S."/>
            <person name="Podell S."/>
            <person name="Gaasterland T."/>
            <person name="Napoli C."/>
            <person name="Gendler K."/>
            <person name="Manuell A."/>
            <person name="Tai V."/>
            <person name="Vallon O."/>
            <person name="Piganeau G."/>
            <person name="Jancek S."/>
            <person name="Heijde M."/>
            <person name="Jabbari K."/>
            <person name="Bowler C."/>
            <person name="Lohr M."/>
            <person name="Robbens S."/>
            <person name="Werner G."/>
            <person name="Dubchak I."/>
            <person name="Pazour G.J."/>
            <person name="Ren Q."/>
            <person name="Paulsen I."/>
            <person name="Delwiche C."/>
            <person name="Schmutz J."/>
            <person name="Rokhsar D."/>
            <person name="Van de Peer Y."/>
            <person name="Moreau H."/>
            <person name="Grigoriev I.V."/>
        </authorList>
    </citation>
    <scope>NUCLEOTIDE SEQUENCE [LARGE SCALE GENOMIC DNA]</scope>
    <source>
        <strain evidence="13 14">CCE9901</strain>
    </source>
</reference>
<protein>
    <recommendedName>
        <fullName evidence="10">Divinyl chlorophyllide a 8-vinyl-reductase, chloroplastic</fullName>
        <ecNumber evidence="9">1.3.1.75</ecNumber>
    </recommendedName>
</protein>
<keyword evidence="7" id="KW-0560">Oxidoreductase</keyword>
<dbReference type="UniPathway" id="UPA00668"/>
<dbReference type="STRING" id="436017.A4S7P0"/>
<name>A4S7P0_OSTLU</name>
<keyword evidence="8" id="KW-0149">Chlorophyll biosynthesis</keyword>
<dbReference type="Proteomes" id="UP000001568">
    <property type="component" value="Chromosome 14"/>
</dbReference>
<dbReference type="InterPro" id="IPR016040">
    <property type="entry name" value="NAD(P)-bd_dom"/>
</dbReference>
<keyword evidence="5" id="KW-0521">NADP</keyword>
<evidence type="ECO:0000256" key="2">
    <source>
        <dbReference type="ARBA" id="ARBA00005173"/>
    </source>
</evidence>
<evidence type="ECO:0000256" key="4">
    <source>
        <dbReference type="ARBA" id="ARBA00022640"/>
    </source>
</evidence>
<evidence type="ECO:0000256" key="11">
    <source>
        <dbReference type="ARBA" id="ARBA00049498"/>
    </source>
</evidence>
<evidence type="ECO:0000259" key="12">
    <source>
        <dbReference type="Pfam" id="PF13460"/>
    </source>
</evidence>
<dbReference type="PANTHER" id="PTHR47378">
    <property type="entry name" value="DIVINYL CHLOROPHYLLIDE A 8-VINYL-REDUCTASE, CHLOROPLASTIC"/>
    <property type="match status" value="1"/>
</dbReference>
<evidence type="ECO:0000256" key="8">
    <source>
        <dbReference type="ARBA" id="ARBA00023171"/>
    </source>
</evidence>
<comment type="pathway">
    <text evidence="2">Porphyrin-containing compound metabolism; chlorophyll biosynthesis.</text>
</comment>
<dbReference type="InterPro" id="IPR036291">
    <property type="entry name" value="NAD(P)-bd_dom_sf"/>
</dbReference>
<keyword evidence="14" id="KW-1185">Reference proteome</keyword>
<evidence type="ECO:0000256" key="6">
    <source>
        <dbReference type="ARBA" id="ARBA00022946"/>
    </source>
</evidence>
<dbReference type="SUPFAM" id="SSF51735">
    <property type="entry name" value="NAD(P)-binding Rossmann-fold domains"/>
    <property type="match status" value="1"/>
</dbReference>
<keyword evidence="6" id="KW-0809">Transit peptide</keyword>
<dbReference type="KEGG" id="olu:OSTLU_27566"/>
<dbReference type="GO" id="GO:0033728">
    <property type="term" value="F:3,8-divinyl protochlorophyllide a 8-vinyl-reductase (NADPH) activity"/>
    <property type="evidence" value="ECO:0007669"/>
    <property type="project" value="UniProtKB-EC"/>
</dbReference>
<evidence type="ECO:0000313" key="13">
    <source>
        <dbReference type="EMBL" id="ABO99599.1"/>
    </source>
</evidence>
<feature type="domain" description="NAD(P)-binding" evidence="12">
    <location>
        <begin position="59"/>
        <end position="257"/>
    </location>
</feature>
<dbReference type="PANTHER" id="PTHR47378:SF1">
    <property type="entry name" value="DIVINYL CHLOROPHYLLIDE A 8-VINYL-REDUCTASE, CHLOROPLASTIC"/>
    <property type="match status" value="1"/>
</dbReference>
<dbReference type="Pfam" id="PF13460">
    <property type="entry name" value="NAD_binding_10"/>
    <property type="match status" value="1"/>
</dbReference>
<evidence type="ECO:0000256" key="3">
    <source>
        <dbReference type="ARBA" id="ARBA00022528"/>
    </source>
</evidence>
<dbReference type="eggNOG" id="KOG1203">
    <property type="taxonomic scope" value="Eukaryota"/>
</dbReference>
<evidence type="ECO:0000256" key="5">
    <source>
        <dbReference type="ARBA" id="ARBA00022857"/>
    </source>
</evidence>
<dbReference type="Gene3D" id="3.40.50.720">
    <property type="entry name" value="NAD(P)-binding Rossmann-like Domain"/>
    <property type="match status" value="1"/>
</dbReference>
<gene>
    <name evidence="13" type="ORF">OSTLU_27566</name>
</gene>
<proteinExistence type="predicted"/>